<accession>A0A8S5S0L6</accession>
<protein>
    <submittedName>
        <fullName evidence="1">Uncharacterized protein</fullName>
    </submittedName>
</protein>
<reference evidence="1" key="1">
    <citation type="journal article" date="2021" name="Proc. Natl. Acad. Sci. U.S.A.">
        <title>A Catalog of Tens of Thousands of Viruses from Human Metagenomes Reveals Hidden Associations with Chronic Diseases.</title>
        <authorList>
            <person name="Tisza M.J."/>
            <person name="Buck C.B."/>
        </authorList>
    </citation>
    <scope>NUCLEOTIDE SEQUENCE</scope>
    <source>
        <strain evidence="1">Ct8Lf7</strain>
    </source>
</reference>
<name>A0A8S5S0L6_9CAUD</name>
<dbReference type="EMBL" id="BK032511">
    <property type="protein sequence ID" value="DAF44303.1"/>
    <property type="molecule type" value="Genomic_DNA"/>
</dbReference>
<proteinExistence type="predicted"/>
<organism evidence="1">
    <name type="scientific">Podoviridae sp. ct8Lf7</name>
    <dbReference type="NCBI Taxonomy" id="2827723"/>
    <lineage>
        <taxon>Viruses</taxon>
        <taxon>Duplodnaviria</taxon>
        <taxon>Heunggongvirae</taxon>
        <taxon>Uroviricota</taxon>
        <taxon>Caudoviricetes</taxon>
    </lineage>
</organism>
<sequence>MIDTIVWCCMGLLGIDSVTGIWKKFDKKNV</sequence>
<evidence type="ECO:0000313" key="1">
    <source>
        <dbReference type="EMBL" id="DAF44303.1"/>
    </source>
</evidence>